<name>A0A934WU24_9FIRM</name>
<dbReference type="RefSeq" id="WP_201428571.1">
    <property type="nucleotide sequence ID" value="NZ_JAEQMG010000163.1"/>
</dbReference>
<reference evidence="2" key="1">
    <citation type="submission" date="2021-01" db="EMBL/GenBank/DDBJ databases">
        <title>Genome public.</title>
        <authorList>
            <person name="Liu C."/>
            <person name="Sun Q."/>
        </authorList>
    </citation>
    <scope>NUCLEOTIDE SEQUENCE</scope>
    <source>
        <strain evidence="2">M6</strain>
    </source>
</reference>
<evidence type="ECO:0000313" key="2">
    <source>
        <dbReference type="EMBL" id="MBK6089875.1"/>
    </source>
</evidence>
<protein>
    <submittedName>
        <fullName evidence="2">Uncharacterized protein</fullName>
    </submittedName>
</protein>
<dbReference type="EMBL" id="JAEQMG010000163">
    <property type="protein sequence ID" value="MBK6089875.1"/>
    <property type="molecule type" value="Genomic_DNA"/>
</dbReference>
<organism evidence="2 3">
    <name type="scientific">Ruminococcus difficilis</name>
    <dbReference type="NCBI Taxonomy" id="2763069"/>
    <lineage>
        <taxon>Bacteria</taxon>
        <taxon>Bacillati</taxon>
        <taxon>Bacillota</taxon>
        <taxon>Clostridia</taxon>
        <taxon>Eubacteriales</taxon>
        <taxon>Oscillospiraceae</taxon>
        <taxon>Ruminococcus</taxon>
    </lineage>
</organism>
<keyword evidence="3" id="KW-1185">Reference proteome</keyword>
<feature type="transmembrane region" description="Helical" evidence="1">
    <location>
        <begin position="101"/>
        <end position="118"/>
    </location>
</feature>
<comment type="caution">
    <text evidence="2">The sequence shown here is derived from an EMBL/GenBank/DDBJ whole genome shotgun (WGS) entry which is preliminary data.</text>
</comment>
<proteinExistence type="predicted"/>
<feature type="transmembrane region" description="Helical" evidence="1">
    <location>
        <begin position="67"/>
        <end position="89"/>
    </location>
</feature>
<sequence length="120" mass="13607">MGLILISLLRSLIPTLIVELYLAAALRVHSGKDLLVIALANILTNPVVNYCYYWAIYLFSEHSVYTWLILLALEVFAVVTEFVIYRFLLSYDRIGKLKLSLLLNGASFLFGLLLTLLLQL</sequence>
<feature type="transmembrane region" description="Helical" evidence="1">
    <location>
        <begin position="34"/>
        <end position="55"/>
    </location>
</feature>
<evidence type="ECO:0000256" key="1">
    <source>
        <dbReference type="SAM" id="Phobius"/>
    </source>
</evidence>
<gene>
    <name evidence="2" type="ORF">JKK62_14720</name>
</gene>
<dbReference type="AlphaFoldDB" id="A0A934WU24"/>
<feature type="transmembrane region" description="Helical" evidence="1">
    <location>
        <begin position="6"/>
        <end position="22"/>
    </location>
</feature>
<accession>A0A934WU24</accession>
<dbReference type="Proteomes" id="UP000633365">
    <property type="component" value="Unassembled WGS sequence"/>
</dbReference>
<evidence type="ECO:0000313" key="3">
    <source>
        <dbReference type="Proteomes" id="UP000633365"/>
    </source>
</evidence>
<keyword evidence="1" id="KW-1133">Transmembrane helix</keyword>
<keyword evidence="1" id="KW-0812">Transmembrane</keyword>
<keyword evidence="1" id="KW-0472">Membrane</keyword>